<proteinExistence type="predicted"/>
<keyword evidence="1" id="KW-0812">Transmembrane</keyword>
<dbReference type="AlphaFoldDB" id="A0A7W8QQA7"/>
<evidence type="ECO:0000313" key="3">
    <source>
        <dbReference type="Proteomes" id="UP000572635"/>
    </source>
</evidence>
<name>A0A7W8QQA7_9ACTN</name>
<protein>
    <submittedName>
        <fullName evidence="2">Uncharacterized protein</fullName>
    </submittedName>
</protein>
<evidence type="ECO:0000313" key="2">
    <source>
        <dbReference type="EMBL" id="MBB5433950.1"/>
    </source>
</evidence>
<keyword evidence="1" id="KW-1133">Transmembrane helix</keyword>
<sequence length="676" mass="71430">MLVASLLPAAPLVLLGHGLRVWESRDAVYHNGALEPLSDPGPLLLFSSGVLAVLWLALVPVVLGAPVLIGTAALLGRTVGVRDAWRFALRRYFTVLTWFLLVAALAAAVAVGVIALTVAEVPLWLTLALVALPGLSALVPLMVMLPLALAEGHGPWRGLAAAYRSGRGHRRMHLMFAVASCGLGALAGDGVDRLLQTWPGWGDRHPGAEMIGLLTSAAVIVPAILLLCAPVVYRDYDAIAGYGTGPDLERIATHLPPPHTGGRTWAVLPMPALVVLLLLPALAGPTVLWANPFGAPYLQEASGKSLTQDDYVVDISPRGEGALITSARGKALLEVCDPECEPGDWDDSSSSVSSAVVLGDGMVYTRWKKPQSEETEDEAGLYLWSCTDATDCEPDEGTRIRSYPGRIYDPASAVAPYKDGLVVASHVRSTYGSEKTEGKGGLRLHVCDEPTCADPRTIEPPGEIAAGAFLDIAVSPEGGFTVAAFDASYGALKDVSCADAECAQPEVSEIFGRRFREEYEGGLQDRFGARIEYRPDGTPVLAYRDIPDGTVRVADCHDTACADFTGRPLTGPGWERPLPGLAVDSLGNPQLATFDLAEGHLELISCLDGGCADTVRTPLARTAGAPMLSVLALDGEDRPHLVWADVEGDGFSSEVDTRYARCTEPLCGAGQAAQTP</sequence>
<reference evidence="2 3" key="1">
    <citation type="submission" date="2020-08" db="EMBL/GenBank/DDBJ databases">
        <title>Sequencing the genomes of 1000 actinobacteria strains.</title>
        <authorList>
            <person name="Klenk H.-P."/>
        </authorList>
    </citation>
    <scope>NUCLEOTIDE SEQUENCE [LARGE SCALE GENOMIC DNA]</scope>
    <source>
        <strain evidence="2 3">DSM 44551</strain>
    </source>
</reference>
<feature type="transmembrane region" description="Helical" evidence="1">
    <location>
        <begin position="171"/>
        <end position="191"/>
    </location>
</feature>
<feature type="transmembrane region" description="Helical" evidence="1">
    <location>
        <begin position="265"/>
        <end position="290"/>
    </location>
</feature>
<gene>
    <name evidence="2" type="ORF">HDA36_004034</name>
</gene>
<accession>A0A7W8QQA7</accession>
<dbReference type="EMBL" id="JACHDB010000001">
    <property type="protein sequence ID" value="MBB5433950.1"/>
    <property type="molecule type" value="Genomic_DNA"/>
</dbReference>
<dbReference type="RefSeq" id="WP_184394152.1">
    <property type="nucleotide sequence ID" value="NZ_BAAAJD010000040.1"/>
</dbReference>
<dbReference type="Proteomes" id="UP000572635">
    <property type="component" value="Unassembled WGS sequence"/>
</dbReference>
<feature type="transmembrane region" description="Helical" evidence="1">
    <location>
        <begin position="211"/>
        <end position="233"/>
    </location>
</feature>
<comment type="caution">
    <text evidence="2">The sequence shown here is derived from an EMBL/GenBank/DDBJ whole genome shotgun (WGS) entry which is preliminary data.</text>
</comment>
<organism evidence="2 3">
    <name type="scientific">Nocardiopsis composta</name>
    <dbReference type="NCBI Taxonomy" id="157465"/>
    <lineage>
        <taxon>Bacteria</taxon>
        <taxon>Bacillati</taxon>
        <taxon>Actinomycetota</taxon>
        <taxon>Actinomycetes</taxon>
        <taxon>Streptosporangiales</taxon>
        <taxon>Nocardiopsidaceae</taxon>
        <taxon>Nocardiopsis</taxon>
    </lineage>
</organism>
<feature type="transmembrane region" description="Helical" evidence="1">
    <location>
        <begin position="42"/>
        <end position="75"/>
    </location>
</feature>
<feature type="transmembrane region" description="Helical" evidence="1">
    <location>
        <begin position="124"/>
        <end position="150"/>
    </location>
</feature>
<keyword evidence="3" id="KW-1185">Reference proteome</keyword>
<evidence type="ECO:0000256" key="1">
    <source>
        <dbReference type="SAM" id="Phobius"/>
    </source>
</evidence>
<keyword evidence="1" id="KW-0472">Membrane</keyword>
<feature type="transmembrane region" description="Helical" evidence="1">
    <location>
        <begin position="95"/>
        <end position="118"/>
    </location>
</feature>